<dbReference type="InterPro" id="IPR035965">
    <property type="entry name" value="PAS-like_dom_sf"/>
</dbReference>
<evidence type="ECO:0000256" key="12">
    <source>
        <dbReference type="ARBA" id="ARBA00023012"/>
    </source>
</evidence>
<dbReference type="PIRSF" id="PIRSF037532">
    <property type="entry name" value="STHK_NtrY"/>
    <property type="match status" value="1"/>
</dbReference>
<dbReference type="Pfam" id="PF02518">
    <property type="entry name" value="HATPase_c"/>
    <property type="match status" value="1"/>
</dbReference>
<dbReference type="InterPro" id="IPR003660">
    <property type="entry name" value="HAMP_dom"/>
</dbReference>
<sequence>MAPEPEYPQKYKLKNVLSFVAVIVLLISLTIFQTWIHKLKGFPILIHALVNINLLLLLIVMIMIVRYFIRLYFERPGSRFRQKLVLAFMISTLLPACLLFLISTNFIQDNLDRWFNPIYGDPLEKAMSVVRILHDHFQERGLWFGRHLAKTIIDKKLLHPQKKSQLETYIREKQIEYNLGLIQIFDHHGVELTRAINENIPIGSEVSTPSTNLEAALAGEKAPPLLVTAGGGTLYRNFITLKDKEDTVVGAIVVNFFSTERLLTKLNLIQRASQKHQQQMQLHRPIQREYLYLFLIPTLLILFFATWFGFYLAKGVTLPIQKLAEGTKAITAGNLDFKLEVQAYDEIAVLVDSFEKMRQELEKNKAVMEKQHLELQMVNRELDTKQHYMTSLQESFATGVIAIDKEGLVTMVNPAARTMLQVEPQFMVGHKFQEAFNQDGLQQLKNMIQKCFYSKIPMINKEIHFFSKRMTLHLSVSITVIVEPGGAFLGLALVCEDLTELIKIQKAAAWGEVARRIAHEIKNPLTPIRLSAQRIKRKMSPELLTENLYTLYNDCCTTIVREVDTIQRLVDSFSRFAKMPEVKPQSTDLHHFIDAILDGFSHLHPKIEIIKNFTTQIPGVNLDENLMKQALTNIIDNSVEAMANQGTLEFKTSFDTFLNIVRLEICDDGPGIRAEDKDKLFMPYFSTKKRGTGLGLAIVARIIAEHYGYVRVADNQPQGTRFIIELPRIPSLETKKNDELKDEEMLHI</sequence>
<dbReference type="InterPro" id="IPR000014">
    <property type="entry name" value="PAS"/>
</dbReference>
<dbReference type="GO" id="GO:0005524">
    <property type="term" value="F:ATP binding"/>
    <property type="evidence" value="ECO:0007669"/>
    <property type="project" value="UniProtKB-KW"/>
</dbReference>
<evidence type="ECO:0000256" key="5">
    <source>
        <dbReference type="ARBA" id="ARBA00022553"/>
    </source>
</evidence>
<dbReference type="CDD" id="cd06225">
    <property type="entry name" value="HAMP"/>
    <property type="match status" value="1"/>
</dbReference>
<evidence type="ECO:0000313" key="19">
    <source>
        <dbReference type="Proteomes" id="UP001594351"/>
    </source>
</evidence>
<evidence type="ECO:0000313" key="18">
    <source>
        <dbReference type="EMBL" id="MFC1849752.1"/>
    </source>
</evidence>
<dbReference type="Gene3D" id="3.30.450.20">
    <property type="entry name" value="PAS domain"/>
    <property type="match status" value="1"/>
</dbReference>
<feature type="domain" description="PAS" evidence="16">
    <location>
        <begin position="385"/>
        <end position="455"/>
    </location>
</feature>
<dbReference type="EMBL" id="JBHPBY010000057">
    <property type="protein sequence ID" value="MFC1849752.1"/>
    <property type="molecule type" value="Genomic_DNA"/>
</dbReference>
<feature type="transmembrane region" description="Helical" evidence="14">
    <location>
        <begin position="48"/>
        <end position="69"/>
    </location>
</feature>
<gene>
    <name evidence="18" type="ORF">ACFL27_06045</name>
</gene>
<dbReference type="CDD" id="cd00130">
    <property type="entry name" value="PAS"/>
    <property type="match status" value="1"/>
</dbReference>
<comment type="catalytic activity">
    <reaction evidence="1">
        <text>ATP + protein L-histidine = ADP + protein N-phospho-L-histidine.</text>
        <dbReference type="EC" id="2.7.13.3"/>
    </reaction>
</comment>
<feature type="domain" description="HAMP" evidence="17">
    <location>
        <begin position="314"/>
        <end position="366"/>
    </location>
</feature>
<evidence type="ECO:0000259" key="15">
    <source>
        <dbReference type="PROSITE" id="PS50109"/>
    </source>
</evidence>
<evidence type="ECO:0000256" key="4">
    <source>
        <dbReference type="ARBA" id="ARBA00022475"/>
    </source>
</evidence>
<dbReference type="PANTHER" id="PTHR43065">
    <property type="entry name" value="SENSOR HISTIDINE KINASE"/>
    <property type="match status" value="1"/>
</dbReference>
<dbReference type="NCBIfam" id="TIGR00229">
    <property type="entry name" value="sensory_box"/>
    <property type="match status" value="1"/>
</dbReference>
<keyword evidence="8" id="KW-0547">Nucleotide-binding</keyword>
<evidence type="ECO:0000256" key="13">
    <source>
        <dbReference type="SAM" id="Coils"/>
    </source>
</evidence>
<dbReference type="SUPFAM" id="SSF55785">
    <property type="entry name" value="PYP-like sensor domain (PAS domain)"/>
    <property type="match status" value="1"/>
</dbReference>
<feature type="coiled-coil region" evidence="13">
    <location>
        <begin position="344"/>
        <end position="378"/>
    </location>
</feature>
<dbReference type="Pfam" id="PF00512">
    <property type="entry name" value="HisKA"/>
    <property type="match status" value="1"/>
</dbReference>
<evidence type="ECO:0000256" key="9">
    <source>
        <dbReference type="ARBA" id="ARBA00022777"/>
    </source>
</evidence>
<dbReference type="SUPFAM" id="SSF47384">
    <property type="entry name" value="Homodimeric domain of signal transducing histidine kinase"/>
    <property type="match status" value="1"/>
</dbReference>
<comment type="subcellular location">
    <subcellularLocation>
        <location evidence="2">Cell membrane</location>
        <topology evidence="2">Multi-pass membrane protein</topology>
    </subcellularLocation>
</comment>
<evidence type="ECO:0000256" key="3">
    <source>
        <dbReference type="ARBA" id="ARBA00012438"/>
    </source>
</evidence>
<evidence type="ECO:0000256" key="7">
    <source>
        <dbReference type="ARBA" id="ARBA00022692"/>
    </source>
</evidence>
<dbReference type="InterPro" id="IPR017232">
    <property type="entry name" value="NtrY"/>
</dbReference>
<evidence type="ECO:0000259" key="17">
    <source>
        <dbReference type="PROSITE" id="PS50885"/>
    </source>
</evidence>
<keyword evidence="11 14" id="KW-1133">Transmembrane helix</keyword>
<accession>A0ABV6YUA5</accession>
<dbReference type="Proteomes" id="UP001594351">
    <property type="component" value="Unassembled WGS sequence"/>
</dbReference>
<dbReference type="InterPro" id="IPR036890">
    <property type="entry name" value="HATPase_C_sf"/>
</dbReference>
<dbReference type="Pfam" id="PF00672">
    <property type="entry name" value="HAMP"/>
    <property type="match status" value="1"/>
</dbReference>
<dbReference type="SMART" id="SM00091">
    <property type="entry name" value="PAS"/>
    <property type="match status" value="1"/>
</dbReference>
<evidence type="ECO:0000256" key="14">
    <source>
        <dbReference type="SAM" id="Phobius"/>
    </source>
</evidence>
<dbReference type="Gene3D" id="1.10.287.130">
    <property type="match status" value="1"/>
</dbReference>
<dbReference type="SUPFAM" id="SSF158472">
    <property type="entry name" value="HAMP domain-like"/>
    <property type="match status" value="1"/>
</dbReference>
<feature type="transmembrane region" description="Helical" evidence="14">
    <location>
        <begin position="16"/>
        <end position="36"/>
    </location>
</feature>
<dbReference type="SUPFAM" id="SSF103190">
    <property type="entry name" value="Sensory domain-like"/>
    <property type="match status" value="1"/>
</dbReference>
<dbReference type="InterPro" id="IPR005467">
    <property type="entry name" value="His_kinase_dom"/>
</dbReference>
<proteinExistence type="predicted"/>
<evidence type="ECO:0000256" key="11">
    <source>
        <dbReference type="ARBA" id="ARBA00022989"/>
    </source>
</evidence>
<evidence type="ECO:0000259" key="16">
    <source>
        <dbReference type="PROSITE" id="PS50112"/>
    </source>
</evidence>
<keyword evidence="14" id="KW-0472">Membrane</keyword>
<keyword evidence="4" id="KW-1003">Cell membrane</keyword>
<dbReference type="Gene3D" id="6.10.340.10">
    <property type="match status" value="1"/>
</dbReference>
<keyword evidence="13" id="KW-0175">Coiled coil</keyword>
<dbReference type="InterPro" id="IPR004358">
    <property type="entry name" value="Sig_transdc_His_kin-like_C"/>
</dbReference>
<name>A0ABV6YUA5_UNCC1</name>
<keyword evidence="19" id="KW-1185">Reference proteome</keyword>
<dbReference type="InterPro" id="IPR013767">
    <property type="entry name" value="PAS_fold"/>
</dbReference>
<dbReference type="InterPro" id="IPR003594">
    <property type="entry name" value="HATPase_dom"/>
</dbReference>
<dbReference type="EC" id="2.7.13.3" evidence="3"/>
<dbReference type="InterPro" id="IPR029151">
    <property type="entry name" value="Sensor-like_sf"/>
</dbReference>
<evidence type="ECO:0000256" key="2">
    <source>
        <dbReference type="ARBA" id="ARBA00004651"/>
    </source>
</evidence>
<dbReference type="PRINTS" id="PR00344">
    <property type="entry name" value="BCTRLSENSOR"/>
</dbReference>
<protein>
    <recommendedName>
        <fullName evidence="3">histidine kinase</fullName>
        <ecNumber evidence="3">2.7.13.3</ecNumber>
    </recommendedName>
</protein>
<dbReference type="PROSITE" id="PS50112">
    <property type="entry name" value="PAS"/>
    <property type="match status" value="1"/>
</dbReference>
<evidence type="ECO:0000256" key="6">
    <source>
        <dbReference type="ARBA" id="ARBA00022679"/>
    </source>
</evidence>
<dbReference type="PANTHER" id="PTHR43065:SF42">
    <property type="entry name" value="TWO-COMPONENT SENSOR PPRA"/>
    <property type="match status" value="1"/>
</dbReference>
<dbReference type="Pfam" id="PF00989">
    <property type="entry name" value="PAS"/>
    <property type="match status" value="1"/>
</dbReference>
<feature type="transmembrane region" description="Helical" evidence="14">
    <location>
        <begin position="290"/>
        <end position="313"/>
    </location>
</feature>
<evidence type="ECO:0000256" key="1">
    <source>
        <dbReference type="ARBA" id="ARBA00000085"/>
    </source>
</evidence>
<dbReference type="SMART" id="SM00388">
    <property type="entry name" value="HisKA"/>
    <property type="match status" value="1"/>
</dbReference>
<keyword evidence="6" id="KW-0808">Transferase</keyword>
<dbReference type="PROSITE" id="PS50109">
    <property type="entry name" value="HIS_KIN"/>
    <property type="match status" value="1"/>
</dbReference>
<keyword evidence="9" id="KW-0418">Kinase</keyword>
<keyword evidence="5" id="KW-0597">Phosphoprotein</keyword>
<keyword evidence="10 18" id="KW-0067">ATP-binding</keyword>
<keyword evidence="12" id="KW-0902">Two-component regulatory system</keyword>
<evidence type="ECO:0000256" key="8">
    <source>
        <dbReference type="ARBA" id="ARBA00022741"/>
    </source>
</evidence>
<dbReference type="PROSITE" id="PS50885">
    <property type="entry name" value="HAMP"/>
    <property type="match status" value="1"/>
</dbReference>
<dbReference type="CDD" id="cd00082">
    <property type="entry name" value="HisKA"/>
    <property type="match status" value="1"/>
</dbReference>
<dbReference type="SUPFAM" id="SSF55874">
    <property type="entry name" value="ATPase domain of HSP90 chaperone/DNA topoisomerase II/histidine kinase"/>
    <property type="match status" value="1"/>
</dbReference>
<feature type="transmembrane region" description="Helical" evidence="14">
    <location>
        <begin position="84"/>
        <end position="107"/>
    </location>
</feature>
<evidence type="ECO:0000256" key="10">
    <source>
        <dbReference type="ARBA" id="ARBA00022840"/>
    </source>
</evidence>
<comment type="caution">
    <text evidence="18">The sequence shown here is derived from an EMBL/GenBank/DDBJ whole genome shotgun (WGS) entry which is preliminary data.</text>
</comment>
<reference evidence="18 19" key="1">
    <citation type="submission" date="2024-09" db="EMBL/GenBank/DDBJ databases">
        <title>Laminarin stimulates single cell rates of sulfate reduction while oxygen inhibits transcriptomic activity in coastal marine sediment.</title>
        <authorList>
            <person name="Lindsay M."/>
            <person name="Orcutt B."/>
            <person name="Emerson D."/>
            <person name="Stepanauskas R."/>
            <person name="D'Angelo T."/>
        </authorList>
    </citation>
    <scope>NUCLEOTIDE SEQUENCE [LARGE SCALE GENOMIC DNA]</scope>
    <source>
        <strain evidence="18">SAG AM-311-K15</strain>
    </source>
</reference>
<dbReference type="InterPro" id="IPR003661">
    <property type="entry name" value="HisK_dim/P_dom"/>
</dbReference>
<dbReference type="SMART" id="SM00304">
    <property type="entry name" value="HAMP"/>
    <property type="match status" value="1"/>
</dbReference>
<keyword evidence="7 14" id="KW-0812">Transmembrane</keyword>
<organism evidence="18 19">
    <name type="scientific">candidate division CSSED10-310 bacterium</name>
    <dbReference type="NCBI Taxonomy" id="2855610"/>
    <lineage>
        <taxon>Bacteria</taxon>
        <taxon>Bacteria division CSSED10-310</taxon>
    </lineage>
</organism>
<dbReference type="Gene3D" id="3.30.565.10">
    <property type="entry name" value="Histidine kinase-like ATPase, C-terminal domain"/>
    <property type="match status" value="1"/>
</dbReference>
<dbReference type="SMART" id="SM00387">
    <property type="entry name" value="HATPase_c"/>
    <property type="match status" value="1"/>
</dbReference>
<feature type="domain" description="Histidine kinase" evidence="15">
    <location>
        <begin position="516"/>
        <end position="730"/>
    </location>
</feature>
<dbReference type="InterPro" id="IPR036097">
    <property type="entry name" value="HisK_dim/P_sf"/>
</dbReference>